<organism evidence="1">
    <name type="scientific">Glyptapanteles flavicoxis</name>
    <dbReference type="NCBI Taxonomy" id="463051"/>
    <lineage>
        <taxon>Eukaryota</taxon>
        <taxon>Metazoa</taxon>
        <taxon>Ecdysozoa</taxon>
        <taxon>Arthropoda</taxon>
        <taxon>Hexapoda</taxon>
        <taxon>Insecta</taxon>
        <taxon>Pterygota</taxon>
        <taxon>Neoptera</taxon>
        <taxon>Endopterygota</taxon>
        <taxon>Hymenoptera</taxon>
        <taxon>Apocrita</taxon>
        <taxon>Ichneumonoidea</taxon>
        <taxon>Braconidae</taxon>
        <taxon>Microgastrinae</taxon>
        <taxon>Glyptapanteles</taxon>
    </lineage>
</organism>
<sequence length="91" mass="10920">MAYQYTCYVPKEWGSLPEEFLRTTIADKALKQWNHYKNLEGTTIRMQNVTAKLNYYRFIPWMRKSDDPNDYPRASEYVGIEMNCILCPNRK</sequence>
<protein>
    <submittedName>
        <fullName evidence="1">Uncharacterized protein</fullName>
    </submittedName>
</protein>
<name>B7S8L0_9HYME</name>
<gene>
    <name evidence="1" type="ORF">GFP_L2_0090</name>
</gene>
<dbReference type="AlphaFoldDB" id="B7S8L0"/>
<dbReference type="EMBL" id="EF710648">
    <property type="protein sequence ID" value="ACE75235.1"/>
    <property type="molecule type" value="Genomic_DNA"/>
</dbReference>
<evidence type="ECO:0000313" key="1">
    <source>
        <dbReference type="EMBL" id="ACE75235.1"/>
    </source>
</evidence>
<proteinExistence type="predicted"/>
<reference evidence="1" key="1">
    <citation type="submission" date="2007-06" db="EMBL/GenBank/DDBJ databases">
        <title>Bracovirus Evolution: Comparative Genomics of Multiple Viral and Proviral Genomes.</title>
        <authorList>
            <person name="Desjardins C.A."/>
            <person name="Gundersen-Rindal D.E."/>
            <person name="Hostetler J.B."/>
            <person name="Tallon L.J."/>
            <person name="Utterback T.R."/>
            <person name="Fuester R.W."/>
            <person name="Schatz M.C."/>
            <person name="Pedroni M.J."/>
            <person name="Fadrosh D.W."/>
            <person name="Haas B.J."/>
            <person name="Toms B.S."/>
            <person name="Chen D."/>
            <person name="Nene V."/>
        </authorList>
    </citation>
    <scope>NUCLEOTIDE SEQUENCE</scope>
</reference>
<accession>B7S8L0</accession>